<organism evidence="1 2">
    <name type="scientific">Polarella glacialis</name>
    <name type="common">Dinoflagellate</name>
    <dbReference type="NCBI Taxonomy" id="89957"/>
    <lineage>
        <taxon>Eukaryota</taxon>
        <taxon>Sar</taxon>
        <taxon>Alveolata</taxon>
        <taxon>Dinophyceae</taxon>
        <taxon>Suessiales</taxon>
        <taxon>Suessiaceae</taxon>
        <taxon>Polarella</taxon>
    </lineage>
</organism>
<evidence type="ECO:0000313" key="1">
    <source>
        <dbReference type="EMBL" id="CAE8596596.1"/>
    </source>
</evidence>
<gene>
    <name evidence="1" type="ORF">PGLA1383_LOCUS15058</name>
</gene>
<name>A0A813EBX5_POLGL</name>
<sequence>MLLIPRGVEVVRAQRRSNDNIHKFHQAACLRRRARPGPSPWEAEAPKLNNSNLDYKAVPGVAQLQQHPGSSNHQEHHHHQKSISCLTHVIFQKSAALRRSISNHTTAGPVVQFLSGMLLVRHLGTGWS</sequence>
<accession>A0A813EBX5</accession>
<dbReference type="EMBL" id="CAJNNV010008748">
    <property type="protein sequence ID" value="CAE8596596.1"/>
    <property type="molecule type" value="Genomic_DNA"/>
</dbReference>
<reference evidence="1" key="1">
    <citation type="submission" date="2021-02" db="EMBL/GenBank/DDBJ databases">
        <authorList>
            <person name="Dougan E. K."/>
            <person name="Rhodes N."/>
            <person name="Thang M."/>
            <person name="Chan C."/>
        </authorList>
    </citation>
    <scope>NUCLEOTIDE SEQUENCE</scope>
</reference>
<keyword evidence="2" id="KW-1185">Reference proteome</keyword>
<dbReference type="AlphaFoldDB" id="A0A813EBX5"/>
<evidence type="ECO:0000313" key="2">
    <source>
        <dbReference type="Proteomes" id="UP000654075"/>
    </source>
</evidence>
<protein>
    <submittedName>
        <fullName evidence="1">Uncharacterized protein</fullName>
    </submittedName>
</protein>
<proteinExistence type="predicted"/>
<comment type="caution">
    <text evidence="1">The sequence shown here is derived from an EMBL/GenBank/DDBJ whole genome shotgun (WGS) entry which is preliminary data.</text>
</comment>
<dbReference type="Proteomes" id="UP000654075">
    <property type="component" value="Unassembled WGS sequence"/>
</dbReference>